<dbReference type="Proteomes" id="UP000295504">
    <property type="component" value="Unassembled WGS sequence"/>
</dbReference>
<dbReference type="EMBL" id="SLYC01000074">
    <property type="protein sequence ID" value="TCP94638.1"/>
    <property type="molecule type" value="Genomic_DNA"/>
</dbReference>
<feature type="coiled-coil region" evidence="1">
    <location>
        <begin position="849"/>
        <end position="921"/>
    </location>
</feature>
<evidence type="ECO:0000313" key="3">
    <source>
        <dbReference type="Proteomes" id="UP000295504"/>
    </source>
</evidence>
<keyword evidence="3" id="KW-1185">Reference proteome</keyword>
<protein>
    <submittedName>
        <fullName evidence="2">Chromosome segregation ATPase</fullName>
    </submittedName>
</protein>
<name>A0A4R2TC10_9FIRM</name>
<comment type="caution">
    <text evidence="2">The sequence shown here is derived from an EMBL/GenBank/DDBJ whole genome shotgun (WGS) entry which is preliminary data.</text>
</comment>
<proteinExistence type="predicted"/>
<evidence type="ECO:0000313" key="2">
    <source>
        <dbReference type="EMBL" id="TCP94638.1"/>
    </source>
</evidence>
<sequence length="1483" mass="173911">MPKLAKIRLTGCKYDGLKKEHENSIFDLTRDGQADHALFTLFNGGGKGVMMQLIFQLLLPETKWGKNNGNKVISMFYDQRNNLHPFTFHVVLEWILDTVPEKRLITGIAIKAIIKNTGNEEEDKTGLSLFLYTHEHDNKGYFKVENLPLYDKETGEAVDIDKLEDFIDSNKRDFIKYSQSNVKKKDGQYYAYLESKGIYRSEWINLKAINKSEGGAGDYFIGASDNKSVFDKIIIPAISENLRNYNYENKNSLIEMFKSNLSITKDLPVLIKREGDFKDLLVAIKPLIENADSGSRFLDMKERLINEGNDIFFILSEEENYVKQEIDKWGNEEKRAKDEGKNLIYNKDNLLYNQEKKDLESEEKEMEQLVQIFKDLDEEVKGKNKDLLLYKINKETKVKKELDVKISNKYEEKERLLETLNISDIQKEAEILDFQLEKEWNIRKSVWYEYENQYRGYLTYAKQNIDQNKIKIKEFGAEVDNLNREVVKYEFLEAELERYRNKLELKYDAMSLLFPDRIAEDLNKEKKKNDLEITSLKNNISSYKERINIIHREIDKLKDRLKTGQEDVKKLRIEADLQRDFEIKVAHGITKQLLENYDGSVLDHHWFAKKQEALLLMEDIKKAKLEEVQRTIWEKNIDRLLNKDNYFVPNKDIVMVKDEIKRLGINVETGAEYFTDLKNEEKLEILNNYPGFIYGVVISNIKDWQSIERNIDKEIFLNNMVPIYVRSEMSISEKEGYRSLWTKAFELIDQEKYLIWKNTMEDVINKLSETESSIKIDLKNIDDLKQELRLIESKDTAWILNQKLREREKEIDELSNELNTNEEEEIAIINKLNLADSKLNEKESSLLKIIDSIKEIEDYIERKNDVEQEQKRITLLKKDIQNIKEEIRSIEDEIDGIMEERDNTSDEHRKWESNIKNIIEKVREVYKDATYTYKVDSSYVSYKAPIFLQEEDQLNSLISQRKALENDIASRNSNIASIDIEIRYLNMDLTRQINVLKELDENWEVYRNLDLAVSELALLIKETDKKINRLQDEKYKKELSIQELKGSIKEKRKKLQELENQIFKNHKKPAVTLDIVDIRSEIDSVERDIKSNEKYLKMCIQTLEKNKESMVKLEINLNKIKTGYSIEIGKGKIDSYIKEKIQLNPGMVVEDWVLKCDRNKDKIDKTIKEGDSFRNRFIEDIGSKLEEDKLKEKIINAIKEAKIPNFKSNVTSFKSMENHFQQEILRLSNDKAKAEEAMKQWTNRASIHVIRMVEALKTMVSSMNYTNEQGYAFPLVKLKGMDRLPKNENEITSLLKEYFIQAISKISETNQDISNIEDKEFIELMGDKVIFSKALQGRYPTLLVYKMSEKNEFRYARARDEYYTTWEAINKGEGDLPEGSGGQTLSVNTFVIMMIMSFKKKHIGNENPSTVLVLDNPFGKASAKHVLDPIFEIANKLNFQLICFAAPEIIKVEISERFPVFWELKIHNGKVVHGGRIIKHGLI</sequence>
<reference evidence="2 3" key="1">
    <citation type="submission" date="2019-03" db="EMBL/GenBank/DDBJ databases">
        <title>Genomic Encyclopedia of Type Strains, Phase IV (KMG-IV): sequencing the most valuable type-strain genomes for metagenomic binning, comparative biology and taxonomic classification.</title>
        <authorList>
            <person name="Goeker M."/>
        </authorList>
    </citation>
    <scope>NUCLEOTIDE SEQUENCE [LARGE SCALE GENOMIC DNA]</scope>
    <source>
        <strain evidence="2 3">DSM 100013</strain>
    </source>
</reference>
<feature type="coiled-coil region" evidence="1">
    <location>
        <begin position="349"/>
        <end position="379"/>
    </location>
</feature>
<keyword evidence="1" id="KW-0175">Coiled coil</keyword>
<feature type="coiled-coil region" evidence="1">
    <location>
        <begin position="767"/>
        <end position="824"/>
    </location>
</feature>
<feature type="coiled-coil region" evidence="1">
    <location>
        <begin position="1013"/>
        <end position="1068"/>
    </location>
</feature>
<dbReference type="OrthoDB" id="9815057at2"/>
<organism evidence="2 3">
    <name type="scientific">Serpentinicella alkaliphila</name>
    <dbReference type="NCBI Taxonomy" id="1734049"/>
    <lineage>
        <taxon>Bacteria</taxon>
        <taxon>Bacillati</taxon>
        <taxon>Bacillota</taxon>
        <taxon>Clostridia</taxon>
        <taxon>Peptostreptococcales</taxon>
        <taxon>Natronincolaceae</taxon>
        <taxon>Serpentinicella</taxon>
    </lineage>
</organism>
<gene>
    <name evidence="2" type="ORF">EDD79_10744</name>
</gene>
<feature type="coiled-coil region" evidence="1">
    <location>
        <begin position="465"/>
        <end position="574"/>
    </location>
</feature>
<feature type="coiled-coil region" evidence="1">
    <location>
        <begin position="1217"/>
        <end position="1244"/>
    </location>
</feature>
<accession>A0A4R2TC10</accession>
<evidence type="ECO:0000256" key="1">
    <source>
        <dbReference type="SAM" id="Coils"/>
    </source>
</evidence>